<dbReference type="Proteomes" id="UP001600888">
    <property type="component" value="Unassembled WGS sequence"/>
</dbReference>
<protein>
    <submittedName>
        <fullName evidence="1">Uncharacterized protein</fullName>
    </submittedName>
</protein>
<reference evidence="1 2" key="1">
    <citation type="submission" date="2024-03" db="EMBL/GenBank/DDBJ databases">
        <title>A high-quality draft genome sequence of Diaporthe vaccinii, a causative agent of upright dieback and viscid rot disease in cranberry plants.</title>
        <authorList>
            <person name="Sarrasin M."/>
            <person name="Lang B.F."/>
            <person name="Burger G."/>
        </authorList>
    </citation>
    <scope>NUCLEOTIDE SEQUENCE [LARGE SCALE GENOMIC DNA]</scope>
    <source>
        <strain evidence="1 2">IS7</strain>
    </source>
</reference>
<accession>A0ABR4FFP3</accession>
<evidence type="ECO:0000313" key="2">
    <source>
        <dbReference type="Proteomes" id="UP001600888"/>
    </source>
</evidence>
<evidence type="ECO:0000313" key="1">
    <source>
        <dbReference type="EMBL" id="KAL2293523.1"/>
    </source>
</evidence>
<comment type="caution">
    <text evidence="1">The sequence shown here is derived from an EMBL/GenBank/DDBJ whole genome shotgun (WGS) entry which is preliminary data.</text>
</comment>
<gene>
    <name evidence="1" type="ORF">FJTKL_05400</name>
</gene>
<dbReference type="EMBL" id="JBAWTH010000001">
    <property type="protein sequence ID" value="KAL2293523.1"/>
    <property type="molecule type" value="Genomic_DNA"/>
</dbReference>
<sequence length="82" mass="9277">MWFVGNECCPYAKALLSFCQTAKYTMSAWPQYSSAQTWISSTCRRRKPPLSATLLCNSAMRFWSPVGSCDSPARVHSRYSLV</sequence>
<name>A0ABR4FFP3_9PEZI</name>
<proteinExistence type="predicted"/>
<keyword evidence="2" id="KW-1185">Reference proteome</keyword>
<organism evidence="1 2">
    <name type="scientific">Diaporthe vaccinii</name>
    <dbReference type="NCBI Taxonomy" id="105482"/>
    <lineage>
        <taxon>Eukaryota</taxon>
        <taxon>Fungi</taxon>
        <taxon>Dikarya</taxon>
        <taxon>Ascomycota</taxon>
        <taxon>Pezizomycotina</taxon>
        <taxon>Sordariomycetes</taxon>
        <taxon>Sordariomycetidae</taxon>
        <taxon>Diaporthales</taxon>
        <taxon>Diaporthaceae</taxon>
        <taxon>Diaporthe</taxon>
        <taxon>Diaporthe eres species complex</taxon>
    </lineage>
</organism>